<feature type="transmembrane region" description="Helical" evidence="1">
    <location>
        <begin position="233"/>
        <end position="252"/>
    </location>
</feature>
<keyword evidence="3" id="KW-1185">Reference proteome</keyword>
<proteinExistence type="predicted"/>
<feature type="transmembrane region" description="Helical" evidence="1">
    <location>
        <begin position="36"/>
        <end position="61"/>
    </location>
</feature>
<organism evidence="2 3">
    <name type="scientific">Paludisphaera mucosa</name>
    <dbReference type="NCBI Taxonomy" id="3030827"/>
    <lineage>
        <taxon>Bacteria</taxon>
        <taxon>Pseudomonadati</taxon>
        <taxon>Planctomycetota</taxon>
        <taxon>Planctomycetia</taxon>
        <taxon>Isosphaerales</taxon>
        <taxon>Isosphaeraceae</taxon>
        <taxon>Paludisphaera</taxon>
    </lineage>
</organism>
<gene>
    <name evidence="2" type="ORF">PZE19_14245</name>
</gene>
<dbReference type="Proteomes" id="UP001216907">
    <property type="component" value="Unassembled WGS sequence"/>
</dbReference>
<sequence>MATGSESGGPHEAAGESKVGIGEATAAEPRPAFPPLAAGLLAGLAAGLLAFAFGEFVYGAYEPKAVARQFQGVTSNLPTPETQDAAMVKNARLADAGLGALLGLFLGLAGGLVRGDARRGAVGGVVGVVLGGIVGGLAPTAVLPASFWFRRRHDPDLLVAGTITQAVLWGLIAAAAGAAFGVAQGGVKAAPRFATLAFAGTALGALIYGAVGAFGFPLAGTDQALATERAPRLLAHLLAAVAAGTAVGLGLTGGRRRP</sequence>
<evidence type="ECO:0000313" key="3">
    <source>
        <dbReference type="Proteomes" id="UP001216907"/>
    </source>
</evidence>
<feature type="transmembrane region" description="Helical" evidence="1">
    <location>
        <begin position="125"/>
        <end position="145"/>
    </location>
</feature>
<protein>
    <submittedName>
        <fullName evidence="2">Uncharacterized protein</fullName>
    </submittedName>
</protein>
<keyword evidence="1" id="KW-0812">Transmembrane</keyword>
<reference evidence="2 3" key="1">
    <citation type="submission" date="2023-03" db="EMBL/GenBank/DDBJ databases">
        <title>Paludisphaera mucosa sp. nov. a novel planctomycete from northern fen.</title>
        <authorList>
            <person name="Ivanova A."/>
        </authorList>
    </citation>
    <scope>NUCLEOTIDE SEQUENCE [LARGE SCALE GENOMIC DNA]</scope>
    <source>
        <strain evidence="2 3">Pla2</strain>
    </source>
</reference>
<dbReference type="RefSeq" id="WP_277861295.1">
    <property type="nucleotide sequence ID" value="NZ_JARRAG010000002.1"/>
</dbReference>
<keyword evidence="1" id="KW-0472">Membrane</keyword>
<evidence type="ECO:0000313" key="2">
    <source>
        <dbReference type="EMBL" id="MDG3004944.1"/>
    </source>
</evidence>
<comment type="caution">
    <text evidence="2">The sequence shown here is derived from an EMBL/GenBank/DDBJ whole genome shotgun (WGS) entry which is preliminary data.</text>
</comment>
<name>A0ABT6FBH3_9BACT</name>
<evidence type="ECO:0000256" key="1">
    <source>
        <dbReference type="SAM" id="Phobius"/>
    </source>
</evidence>
<feature type="transmembrane region" description="Helical" evidence="1">
    <location>
        <begin position="93"/>
        <end position="113"/>
    </location>
</feature>
<accession>A0ABT6FBH3</accession>
<keyword evidence="1" id="KW-1133">Transmembrane helix</keyword>
<dbReference type="EMBL" id="JARRAG010000002">
    <property type="protein sequence ID" value="MDG3004944.1"/>
    <property type="molecule type" value="Genomic_DNA"/>
</dbReference>
<feature type="transmembrane region" description="Helical" evidence="1">
    <location>
        <begin position="193"/>
        <end position="221"/>
    </location>
</feature>
<feature type="transmembrane region" description="Helical" evidence="1">
    <location>
        <begin position="157"/>
        <end position="181"/>
    </location>
</feature>